<keyword evidence="3" id="KW-1185">Reference proteome</keyword>
<evidence type="ECO:0000313" key="2">
    <source>
        <dbReference type="EMBL" id="KAF9915114.1"/>
    </source>
</evidence>
<dbReference type="EMBL" id="JAAAHW010012256">
    <property type="protein sequence ID" value="KAF9915114.1"/>
    <property type="molecule type" value="Genomic_DNA"/>
</dbReference>
<dbReference type="OrthoDB" id="2449256at2759"/>
<sequence length="93" mass="10558">AKKKDNKKKRQNRHNGRKPVKVKKEGAPVRNLKAATRTDHEYRKNHPVKTLTIGSVKASITRNGTLDARDTEAISQQLRVAVVVLNRLRHYGP</sequence>
<accession>A0A9P6LR16</accession>
<feature type="region of interest" description="Disordered" evidence="1">
    <location>
        <begin position="1"/>
        <end position="26"/>
    </location>
</feature>
<protein>
    <submittedName>
        <fullName evidence="2">Uncharacterized protein</fullName>
    </submittedName>
</protein>
<reference evidence="2" key="1">
    <citation type="journal article" date="2020" name="Fungal Divers.">
        <title>Resolving the Mortierellaceae phylogeny through synthesis of multi-gene phylogenetics and phylogenomics.</title>
        <authorList>
            <person name="Vandepol N."/>
            <person name="Liber J."/>
            <person name="Desiro A."/>
            <person name="Na H."/>
            <person name="Kennedy M."/>
            <person name="Barry K."/>
            <person name="Grigoriev I.V."/>
            <person name="Miller A.N."/>
            <person name="O'Donnell K."/>
            <person name="Stajich J.E."/>
            <person name="Bonito G."/>
        </authorList>
    </citation>
    <scope>NUCLEOTIDE SEQUENCE</scope>
    <source>
        <strain evidence="2">MES-2147</strain>
    </source>
</reference>
<dbReference type="Proteomes" id="UP000749646">
    <property type="component" value="Unassembled WGS sequence"/>
</dbReference>
<comment type="caution">
    <text evidence="2">The sequence shown here is derived from an EMBL/GenBank/DDBJ whole genome shotgun (WGS) entry which is preliminary data.</text>
</comment>
<feature type="non-terminal residue" evidence="2">
    <location>
        <position position="1"/>
    </location>
</feature>
<evidence type="ECO:0000256" key="1">
    <source>
        <dbReference type="SAM" id="MobiDB-lite"/>
    </source>
</evidence>
<dbReference type="AlphaFoldDB" id="A0A9P6LR16"/>
<gene>
    <name evidence="2" type="ORF">BGZ65_000891</name>
</gene>
<feature type="compositionally biased region" description="Basic residues" evidence="1">
    <location>
        <begin position="1"/>
        <end position="21"/>
    </location>
</feature>
<evidence type="ECO:0000313" key="3">
    <source>
        <dbReference type="Proteomes" id="UP000749646"/>
    </source>
</evidence>
<organism evidence="2 3">
    <name type="scientific">Modicella reniformis</name>
    <dbReference type="NCBI Taxonomy" id="1440133"/>
    <lineage>
        <taxon>Eukaryota</taxon>
        <taxon>Fungi</taxon>
        <taxon>Fungi incertae sedis</taxon>
        <taxon>Mucoromycota</taxon>
        <taxon>Mortierellomycotina</taxon>
        <taxon>Mortierellomycetes</taxon>
        <taxon>Mortierellales</taxon>
        <taxon>Mortierellaceae</taxon>
        <taxon>Modicella</taxon>
    </lineage>
</organism>
<name>A0A9P6LR16_9FUNG</name>
<proteinExistence type="predicted"/>